<dbReference type="Pfam" id="PF00176">
    <property type="entry name" value="SNF2-rel_dom"/>
    <property type="match status" value="1"/>
</dbReference>
<dbReference type="InterPro" id="IPR038718">
    <property type="entry name" value="SNF2-like_sf"/>
</dbReference>
<dbReference type="GO" id="GO:0005524">
    <property type="term" value="F:ATP binding"/>
    <property type="evidence" value="ECO:0007669"/>
    <property type="project" value="InterPro"/>
</dbReference>
<dbReference type="GO" id="GO:0005634">
    <property type="term" value="C:nucleus"/>
    <property type="evidence" value="ECO:0007669"/>
    <property type="project" value="TreeGrafter"/>
</dbReference>
<evidence type="ECO:0000256" key="3">
    <source>
        <dbReference type="ARBA" id="ARBA00022741"/>
    </source>
</evidence>
<feature type="region of interest" description="Disordered" evidence="11">
    <location>
        <begin position="445"/>
        <end position="471"/>
    </location>
</feature>
<keyword evidence="10" id="KW-0539">Nucleus</keyword>
<dbReference type="EMBL" id="GBEZ01005801">
    <property type="protein sequence ID" value="JAC79548.1"/>
    <property type="molecule type" value="Transcribed_RNA"/>
</dbReference>
<dbReference type="Gene3D" id="3.40.50.10810">
    <property type="entry name" value="Tandem AAA-ATPase domain"/>
    <property type="match status" value="1"/>
</dbReference>
<keyword evidence="9" id="KW-0234">DNA repair</keyword>
<dbReference type="Pfam" id="PF25875">
    <property type="entry name" value="WHD_Rad26_CSB"/>
    <property type="match status" value="1"/>
</dbReference>
<dbReference type="PROSITE" id="PS51194">
    <property type="entry name" value="HELICASE_CTER"/>
    <property type="match status" value="1"/>
</dbReference>
<accession>A0A061S5M1</accession>
<dbReference type="PANTHER" id="PTHR45629:SF7">
    <property type="entry name" value="DNA EXCISION REPAIR PROTEIN ERCC-6-RELATED"/>
    <property type="match status" value="1"/>
</dbReference>
<dbReference type="Gene3D" id="3.40.50.300">
    <property type="entry name" value="P-loop containing nucleotide triphosphate hydrolases"/>
    <property type="match status" value="1"/>
</dbReference>
<dbReference type="SUPFAM" id="SSF52540">
    <property type="entry name" value="P-loop containing nucleoside triphosphate hydrolases"/>
    <property type="match status" value="2"/>
</dbReference>
<evidence type="ECO:0000256" key="6">
    <source>
        <dbReference type="ARBA" id="ARBA00022806"/>
    </source>
</evidence>
<gene>
    <name evidence="13" type="primary">CSB</name>
    <name evidence="13" type="ORF">TSPGSL018_12461</name>
</gene>
<evidence type="ECO:0000256" key="11">
    <source>
        <dbReference type="SAM" id="MobiDB-lite"/>
    </source>
</evidence>
<dbReference type="SMART" id="SM00490">
    <property type="entry name" value="HELICc"/>
    <property type="match status" value="1"/>
</dbReference>
<comment type="similarity">
    <text evidence="2">Belongs to the SNF2/RAD54 helicase family.</text>
</comment>
<protein>
    <submittedName>
        <fullName evidence="13">DNA excision repair protein ERCC-6</fullName>
    </submittedName>
</protein>
<evidence type="ECO:0000256" key="4">
    <source>
        <dbReference type="ARBA" id="ARBA00022763"/>
    </source>
</evidence>
<evidence type="ECO:0000313" key="13">
    <source>
        <dbReference type="EMBL" id="JAC79548.1"/>
    </source>
</evidence>
<evidence type="ECO:0000256" key="1">
    <source>
        <dbReference type="ARBA" id="ARBA00004123"/>
    </source>
</evidence>
<dbReference type="InterPro" id="IPR001650">
    <property type="entry name" value="Helicase_C-like"/>
</dbReference>
<evidence type="ECO:0000259" key="12">
    <source>
        <dbReference type="PROSITE" id="PS51194"/>
    </source>
</evidence>
<dbReference type="CDD" id="cd18793">
    <property type="entry name" value="SF2_C_SNF"/>
    <property type="match status" value="1"/>
</dbReference>
<dbReference type="GO" id="GO:0016787">
    <property type="term" value="F:hydrolase activity"/>
    <property type="evidence" value="ECO:0007669"/>
    <property type="project" value="UniProtKB-KW"/>
</dbReference>
<dbReference type="InterPro" id="IPR027417">
    <property type="entry name" value="P-loop_NTPase"/>
</dbReference>
<dbReference type="InterPro" id="IPR050496">
    <property type="entry name" value="SNF2_RAD54_helicase_repair"/>
</dbReference>
<evidence type="ECO:0000256" key="8">
    <source>
        <dbReference type="ARBA" id="ARBA00023125"/>
    </source>
</evidence>
<evidence type="ECO:0000256" key="9">
    <source>
        <dbReference type="ARBA" id="ARBA00023204"/>
    </source>
</evidence>
<keyword evidence="4" id="KW-0227">DNA damage</keyword>
<name>A0A061S5M1_9CHLO</name>
<dbReference type="InterPro" id="IPR058951">
    <property type="entry name" value="WHD_Rad26_CSB-like"/>
</dbReference>
<keyword evidence="3" id="KW-0547">Nucleotide-binding</keyword>
<organism evidence="13">
    <name type="scientific">Tetraselmis sp. GSL018</name>
    <dbReference type="NCBI Taxonomy" id="582737"/>
    <lineage>
        <taxon>Eukaryota</taxon>
        <taxon>Viridiplantae</taxon>
        <taxon>Chlorophyta</taxon>
        <taxon>core chlorophytes</taxon>
        <taxon>Chlorodendrophyceae</taxon>
        <taxon>Chlorodendrales</taxon>
        <taxon>Chlorodendraceae</taxon>
        <taxon>Tetraselmis</taxon>
    </lineage>
</organism>
<evidence type="ECO:0000256" key="10">
    <source>
        <dbReference type="ARBA" id="ARBA00023242"/>
    </source>
</evidence>
<keyword evidence="8" id="KW-0238">DNA-binding</keyword>
<sequence length="597" mass="66508">MSGSPIQNRLQELWSLFDFVFPGKLGTTNASALQVSTAYQCAVTLRDLISPYLLRRRKDDVQAQLPSRKEQVLFCSLTPEQRDAYRSYLASKDVEEILSGSRHVLQGIDILRKICNHPDLVDRAFKQNASDYGCAESSGKLTVTHKVLAHWHAQGHKVLLFTQTQQMLDILESLAEREGYRYHRMDGSTSIGVRTRLINDFNRNASVFLFLLTTKVGGLGVNLTGANRVLLYDPDWNPSNDMQARERAWRIGQKRDVTIYRLITTGTIEEKVYHRQIYKQFLTNKVLSDPKQKRYFTAKHIRDLFTLEEAASSRTETERIFEGLRRGDDPLEDSLPLGRRGAGGGTTGRAAEDALGRPLNPSGSSTSLDPERSADGGPETGGTSEDVADNKILKDLMEGSGLRSALDHIKIEGATEQDKTVIEQEASRVAEQAARALRESRLDLQRSGRDVSAPTWTGRNGSVGAPRFGASRSSSGRIGIFGNHGTTAPSSSAVLARIRSRQQGESERDQTRTQRQSDDFICDVDDAQQLLSRIISFMESSGGRVKGTALVAAFQDGLPVEKMPLFRQLLKQVAILQRRRDDSYWLLKSQYRSGGND</sequence>
<evidence type="ECO:0000256" key="2">
    <source>
        <dbReference type="ARBA" id="ARBA00007025"/>
    </source>
</evidence>
<evidence type="ECO:0000256" key="5">
    <source>
        <dbReference type="ARBA" id="ARBA00022801"/>
    </source>
</evidence>
<dbReference type="PANTHER" id="PTHR45629">
    <property type="entry name" value="SNF2/RAD54 FAMILY MEMBER"/>
    <property type="match status" value="1"/>
</dbReference>
<reference evidence="13" key="1">
    <citation type="submission" date="2014-05" db="EMBL/GenBank/DDBJ databases">
        <title>The transcriptome of the halophilic microalga Tetraselmis sp. GSL018 isolated from the Great Salt Lake, Utah.</title>
        <authorList>
            <person name="Jinkerson R.E."/>
            <person name="D'Adamo S."/>
            <person name="Posewitz M.C."/>
        </authorList>
    </citation>
    <scope>NUCLEOTIDE SEQUENCE</scope>
    <source>
        <strain evidence="13">GSL018</strain>
    </source>
</reference>
<keyword evidence="5" id="KW-0378">Hydrolase</keyword>
<keyword evidence="6" id="KW-0347">Helicase</keyword>
<dbReference type="AlphaFoldDB" id="A0A061S5M1"/>
<comment type="subcellular location">
    <subcellularLocation>
        <location evidence="1">Nucleus</location>
    </subcellularLocation>
</comment>
<feature type="domain" description="Helicase C-terminal" evidence="12">
    <location>
        <begin position="142"/>
        <end position="297"/>
    </location>
</feature>
<dbReference type="GO" id="GO:0006283">
    <property type="term" value="P:transcription-coupled nucleotide-excision repair"/>
    <property type="evidence" value="ECO:0007669"/>
    <property type="project" value="TreeGrafter"/>
</dbReference>
<dbReference type="GO" id="GO:0008094">
    <property type="term" value="F:ATP-dependent activity, acting on DNA"/>
    <property type="evidence" value="ECO:0007669"/>
    <property type="project" value="TreeGrafter"/>
</dbReference>
<dbReference type="Pfam" id="PF00271">
    <property type="entry name" value="Helicase_C"/>
    <property type="match status" value="1"/>
</dbReference>
<dbReference type="CDD" id="cd22254">
    <property type="entry name" value="CSB_WHD"/>
    <property type="match status" value="1"/>
</dbReference>
<feature type="compositionally biased region" description="Basic and acidic residues" evidence="11">
    <location>
        <begin position="316"/>
        <end position="329"/>
    </location>
</feature>
<evidence type="ECO:0000256" key="7">
    <source>
        <dbReference type="ARBA" id="ARBA00022840"/>
    </source>
</evidence>
<feature type="region of interest" description="Disordered" evidence="11">
    <location>
        <begin position="316"/>
        <end position="390"/>
    </location>
</feature>
<proteinExistence type="inferred from homology"/>
<dbReference type="InterPro" id="IPR000330">
    <property type="entry name" value="SNF2_N"/>
</dbReference>
<dbReference type="InterPro" id="IPR049730">
    <property type="entry name" value="SNF2/RAD54-like_C"/>
</dbReference>
<keyword evidence="7" id="KW-0067">ATP-binding</keyword>